<keyword evidence="1" id="KW-0175">Coiled coil</keyword>
<evidence type="ECO:0000256" key="1">
    <source>
        <dbReference type="SAM" id="Coils"/>
    </source>
</evidence>
<evidence type="ECO:0000313" key="2">
    <source>
        <dbReference type="EMBL" id="KAK3584913.1"/>
    </source>
</evidence>
<dbReference type="Proteomes" id="UP001195483">
    <property type="component" value="Unassembled WGS sequence"/>
</dbReference>
<gene>
    <name evidence="2" type="ORF">CHS0354_021785</name>
</gene>
<dbReference type="SUPFAM" id="SSF57845">
    <property type="entry name" value="B-box zinc-binding domain"/>
    <property type="match status" value="1"/>
</dbReference>
<evidence type="ECO:0000313" key="3">
    <source>
        <dbReference type="Proteomes" id="UP001195483"/>
    </source>
</evidence>
<name>A0AAE0S497_9BIVA</name>
<reference evidence="2" key="3">
    <citation type="submission" date="2023-05" db="EMBL/GenBank/DDBJ databases">
        <authorList>
            <person name="Smith C.H."/>
        </authorList>
    </citation>
    <scope>NUCLEOTIDE SEQUENCE</scope>
    <source>
        <strain evidence="2">CHS0354</strain>
        <tissue evidence="2">Mantle</tissue>
    </source>
</reference>
<feature type="coiled-coil region" evidence="1">
    <location>
        <begin position="138"/>
        <end position="198"/>
    </location>
</feature>
<reference evidence="2" key="2">
    <citation type="journal article" date="2021" name="Genome Biol. Evol.">
        <title>Developing a high-quality reference genome for a parasitic bivalve with doubly uniparental inheritance (Bivalvia: Unionida).</title>
        <authorList>
            <person name="Smith C.H."/>
        </authorList>
    </citation>
    <scope>NUCLEOTIDE SEQUENCE</scope>
    <source>
        <strain evidence="2">CHS0354</strain>
        <tissue evidence="2">Mantle</tissue>
    </source>
</reference>
<dbReference type="AlphaFoldDB" id="A0AAE0S497"/>
<sequence>MLETLRAANNQRKFASPQQPALEVLGEKDLQGCDPHQFHELVDRFETHIGCVLAGNRSHEVITDTMEQIQRPKCKHHPSNELNIHCVVHSCKVCSTCTRESHKTCSENICLEQKKERNSTDEDVLASTDSLDTGIDSLQDLEEWKVTTKQEIEHLRERIIAHLDTIQRRSLVIMENIYTEEKQKRRQSLQEIKQIKRRGVYWEAISSAMDGNNDKVDEVKERLDRVNLSNVKRRPTLNKEMKMILQIVENISSGVTDINSDMIIGVLTKQERLVIEKEERLSIDFGCDFMEN</sequence>
<reference evidence="2" key="1">
    <citation type="journal article" date="2021" name="Genome Biol. Evol.">
        <title>A High-Quality Reference Genome for a Parasitic Bivalve with Doubly Uniparental Inheritance (Bivalvia: Unionida).</title>
        <authorList>
            <person name="Smith C.H."/>
        </authorList>
    </citation>
    <scope>NUCLEOTIDE SEQUENCE</scope>
    <source>
        <strain evidence="2">CHS0354</strain>
    </source>
</reference>
<comment type="caution">
    <text evidence="2">The sequence shown here is derived from an EMBL/GenBank/DDBJ whole genome shotgun (WGS) entry which is preliminary data.</text>
</comment>
<organism evidence="2 3">
    <name type="scientific">Potamilus streckersoni</name>
    <dbReference type="NCBI Taxonomy" id="2493646"/>
    <lineage>
        <taxon>Eukaryota</taxon>
        <taxon>Metazoa</taxon>
        <taxon>Spiralia</taxon>
        <taxon>Lophotrochozoa</taxon>
        <taxon>Mollusca</taxon>
        <taxon>Bivalvia</taxon>
        <taxon>Autobranchia</taxon>
        <taxon>Heteroconchia</taxon>
        <taxon>Palaeoheterodonta</taxon>
        <taxon>Unionida</taxon>
        <taxon>Unionoidea</taxon>
        <taxon>Unionidae</taxon>
        <taxon>Ambleminae</taxon>
        <taxon>Lampsilini</taxon>
        <taxon>Potamilus</taxon>
    </lineage>
</organism>
<proteinExistence type="predicted"/>
<keyword evidence="3" id="KW-1185">Reference proteome</keyword>
<accession>A0AAE0S497</accession>
<dbReference type="EMBL" id="JAEAOA010001326">
    <property type="protein sequence ID" value="KAK3584913.1"/>
    <property type="molecule type" value="Genomic_DNA"/>
</dbReference>
<protein>
    <submittedName>
        <fullName evidence="2">Uncharacterized protein</fullName>
    </submittedName>
</protein>